<dbReference type="Proteomes" id="UP000550895">
    <property type="component" value="Unassembled WGS sequence"/>
</dbReference>
<protein>
    <recommendedName>
        <fullName evidence="3">UDP-glucose 6-dehydrogenase</fullName>
    </recommendedName>
</protein>
<evidence type="ECO:0000313" key="2">
    <source>
        <dbReference type="Proteomes" id="UP000550895"/>
    </source>
</evidence>
<accession>A0A7W8HPE1</accession>
<reference evidence="1 2" key="1">
    <citation type="submission" date="2020-08" db="EMBL/GenBank/DDBJ databases">
        <title>Genomic Encyclopedia of Type Strains, Phase IV (KMG-IV): sequencing the most valuable type-strain genomes for metagenomic binning, comparative biology and taxonomic classification.</title>
        <authorList>
            <person name="Goeker M."/>
        </authorList>
    </citation>
    <scope>NUCLEOTIDE SEQUENCE [LARGE SCALE GENOMIC DNA]</scope>
    <source>
        <strain evidence="1 2">DSM 26376</strain>
    </source>
</reference>
<dbReference type="Gene3D" id="3.40.50.720">
    <property type="entry name" value="NAD(P)-binding Rossmann-like Domain"/>
    <property type="match status" value="1"/>
</dbReference>
<organism evidence="1 2">
    <name type="scientific">Rhizobium rosettiformans</name>
    <dbReference type="NCBI Taxonomy" id="1368430"/>
    <lineage>
        <taxon>Bacteria</taxon>
        <taxon>Pseudomonadati</taxon>
        <taxon>Pseudomonadota</taxon>
        <taxon>Alphaproteobacteria</taxon>
        <taxon>Hyphomicrobiales</taxon>
        <taxon>Rhizobiaceae</taxon>
        <taxon>Rhizobium/Agrobacterium group</taxon>
        <taxon>Rhizobium</taxon>
    </lineage>
</organism>
<name>A0A7W8HPE1_9HYPH</name>
<comment type="caution">
    <text evidence="1">The sequence shown here is derived from an EMBL/GenBank/DDBJ whole genome shotgun (WGS) entry which is preliminary data.</text>
</comment>
<sequence>MKAPVIVDLRNIYKPEEMEKYGFSHFPIGKRMAKA</sequence>
<evidence type="ECO:0000313" key="1">
    <source>
        <dbReference type="EMBL" id="MBB5275851.1"/>
    </source>
</evidence>
<gene>
    <name evidence="1" type="ORF">HNR26_001903</name>
</gene>
<dbReference type="AlphaFoldDB" id="A0A7W8HPE1"/>
<proteinExistence type="predicted"/>
<dbReference type="EMBL" id="JACHGA010000004">
    <property type="protein sequence ID" value="MBB5275851.1"/>
    <property type="molecule type" value="Genomic_DNA"/>
</dbReference>
<keyword evidence="2" id="KW-1185">Reference proteome</keyword>
<evidence type="ECO:0008006" key="3">
    <source>
        <dbReference type="Google" id="ProtNLM"/>
    </source>
</evidence>